<sequence length="108" mass="12615">MKLAKSKKEQRQELDSLMREYLEHGGAINEVPRGLSGRVDNRQPLPHVFDKKAEPDTRTSVSDEISAIEQRRKPKPPAPIAQPKRNTRPRKKIIYDEFGEPLRWEWES</sequence>
<feature type="domain" description="Transcriptional regulator SutA RNAP-binding" evidence="2">
    <location>
        <begin position="5"/>
        <end position="38"/>
    </location>
</feature>
<feature type="region of interest" description="Disordered" evidence="1">
    <location>
        <begin position="29"/>
        <end position="93"/>
    </location>
</feature>
<protein>
    <recommendedName>
        <fullName evidence="2">Transcriptional regulator SutA RNAP-binding domain-containing protein</fullName>
    </recommendedName>
</protein>
<dbReference type="Pfam" id="PF20661">
    <property type="entry name" value="SutA-RBD"/>
    <property type="match status" value="1"/>
</dbReference>
<dbReference type="Proteomes" id="UP001595548">
    <property type="component" value="Unassembled WGS sequence"/>
</dbReference>
<name>A0ABV7HNX7_9GAMM</name>
<accession>A0ABV7HNX7</accession>
<dbReference type="RefSeq" id="WP_339616076.1">
    <property type="nucleotide sequence ID" value="NZ_AP031500.1"/>
</dbReference>
<feature type="compositionally biased region" description="Basic and acidic residues" evidence="1">
    <location>
        <begin position="48"/>
        <end position="57"/>
    </location>
</feature>
<proteinExistence type="predicted"/>
<dbReference type="InterPro" id="IPR049191">
    <property type="entry name" value="SutA_RBD"/>
</dbReference>
<evidence type="ECO:0000259" key="2">
    <source>
        <dbReference type="Pfam" id="PF20661"/>
    </source>
</evidence>
<reference evidence="4" key="1">
    <citation type="journal article" date="2019" name="Int. J. Syst. Evol. Microbiol.">
        <title>The Global Catalogue of Microorganisms (GCM) 10K type strain sequencing project: providing services to taxonomists for standard genome sequencing and annotation.</title>
        <authorList>
            <consortium name="The Broad Institute Genomics Platform"/>
            <consortium name="The Broad Institute Genome Sequencing Center for Infectious Disease"/>
            <person name="Wu L."/>
            <person name="Ma J."/>
        </authorList>
    </citation>
    <scope>NUCLEOTIDE SEQUENCE [LARGE SCALE GENOMIC DNA]</scope>
    <source>
        <strain evidence="4">KCTC 52141</strain>
    </source>
</reference>
<comment type="caution">
    <text evidence="3">The sequence shown here is derived from an EMBL/GenBank/DDBJ whole genome shotgun (WGS) entry which is preliminary data.</text>
</comment>
<evidence type="ECO:0000313" key="3">
    <source>
        <dbReference type="EMBL" id="MFC3155447.1"/>
    </source>
</evidence>
<evidence type="ECO:0000256" key="1">
    <source>
        <dbReference type="SAM" id="MobiDB-lite"/>
    </source>
</evidence>
<keyword evidence="4" id="KW-1185">Reference proteome</keyword>
<organism evidence="3 4">
    <name type="scientific">Gilvimarinus japonicus</name>
    <dbReference type="NCBI Taxonomy" id="1796469"/>
    <lineage>
        <taxon>Bacteria</taxon>
        <taxon>Pseudomonadati</taxon>
        <taxon>Pseudomonadota</taxon>
        <taxon>Gammaproteobacteria</taxon>
        <taxon>Cellvibrionales</taxon>
        <taxon>Cellvibrionaceae</taxon>
        <taxon>Gilvimarinus</taxon>
    </lineage>
</organism>
<gene>
    <name evidence="3" type="ORF">ACFOEB_09585</name>
</gene>
<dbReference type="EMBL" id="JBHRTL010000006">
    <property type="protein sequence ID" value="MFC3155447.1"/>
    <property type="molecule type" value="Genomic_DNA"/>
</dbReference>
<evidence type="ECO:0000313" key="4">
    <source>
        <dbReference type="Proteomes" id="UP001595548"/>
    </source>
</evidence>